<keyword evidence="1" id="KW-0378">Hydrolase</keyword>
<evidence type="ECO:0000259" key="2">
    <source>
        <dbReference type="Pfam" id="PF00149"/>
    </source>
</evidence>
<reference evidence="3 4" key="1">
    <citation type="submission" date="2018-03" db="EMBL/GenBank/DDBJ databases">
        <authorList>
            <person name="Gulvik C.A."/>
        </authorList>
    </citation>
    <scope>NUCLEOTIDE SEQUENCE [LARGE SCALE GENOMIC DNA]</scope>
    <source>
        <strain evidence="3 4">JCM 31581</strain>
    </source>
</reference>
<dbReference type="CDD" id="cd00840">
    <property type="entry name" value="MPP_Mre11_N"/>
    <property type="match status" value="1"/>
</dbReference>
<accession>A0A3R9YG42</accession>
<keyword evidence="4" id="KW-1185">Reference proteome</keyword>
<name>A0A3R9YG42_9ENTE</name>
<dbReference type="RefSeq" id="WP_125942960.1">
    <property type="nucleotide sequence ID" value="NZ_PXZH01000001.1"/>
</dbReference>
<dbReference type="InterPro" id="IPR029052">
    <property type="entry name" value="Metallo-depent_PP-like"/>
</dbReference>
<comment type="caution">
    <text evidence="3">The sequence shown here is derived from an EMBL/GenBank/DDBJ whole genome shotgun (WGS) entry which is preliminary data.</text>
</comment>
<dbReference type="GO" id="GO:0016787">
    <property type="term" value="F:hydrolase activity"/>
    <property type="evidence" value="ECO:0007669"/>
    <property type="project" value="UniProtKB-KW"/>
</dbReference>
<organism evidence="3 4">
    <name type="scientific">Vagococcus humatus</name>
    <dbReference type="NCBI Taxonomy" id="1889241"/>
    <lineage>
        <taxon>Bacteria</taxon>
        <taxon>Bacillati</taxon>
        <taxon>Bacillota</taxon>
        <taxon>Bacilli</taxon>
        <taxon>Lactobacillales</taxon>
        <taxon>Enterococcaceae</taxon>
        <taxon>Vagococcus</taxon>
    </lineage>
</organism>
<dbReference type="InterPro" id="IPR014576">
    <property type="entry name" value="Pesterase_YhaO"/>
</dbReference>
<dbReference type="PIRSF" id="PIRSF033091">
    <property type="entry name" value="Pesterase_YhaO"/>
    <property type="match status" value="1"/>
</dbReference>
<dbReference type="Pfam" id="PF00149">
    <property type="entry name" value="Metallophos"/>
    <property type="match status" value="1"/>
</dbReference>
<dbReference type="AlphaFoldDB" id="A0A3R9YG42"/>
<sequence length="408" mass="48340">MKCIHVADLHLDRPFEGLGELPEEFSLKLSQKNFQVFSAIIDEAIKEQVDLLLLVGDIFHQPRIPIYTQHLFIEEMKRLEKEQIQVVLTFGNHDYYDTNRYWFPFPKNVNVWKSETVETLVLTTRNQETVAISAFSYENRWIEQHQATKFPKRFSHVDYHIGCYHGELGTSENNRYAPFTLGELKEKNYDYWALGHIHQRKVVGEDPLVVYPGAPIGHTKKEQQCYYAALIEFTGQQKQLEWKSFPFVEWKRINYQLTEDNIPKQVILKELFDAILEQITDLSHTYFIEITLESSPEYSLTEYEQQDILRYLQQESYQSFKQQVWVYQLINETVIKDNQSAFGFLDKQLLHQFLQAYEQQDMEDKALDPLYKQPILYTLLHENTSFKEALLDQSKDFLEVEFQTKGGD</sequence>
<gene>
    <name evidence="3" type="ORF">C7P63_04545</name>
</gene>
<feature type="domain" description="Calcineurin-like phosphoesterase" evidence="2">
    <location>
        <begin position="1"/>
        <end position="199"/>
    </location>
</feature>
<evidence type="ECO:0000313" key="4">
    <source>
        <dbReference type="Proteomes" id="UP000277864"/>
    </source>
</evidence>
<dbReference type="SUPFAM" id="SSF56300">
    <property type="entry name" value="Metallo-dependent phosphatases"/>
    <property type="match status" value="1"/>
</dbReference>
<dbReference type="EMBL" id="PXZH01000001">
    <property type="protein sequence ID" value="RST90347.1"/>
    <property type="molecule type" value="Genomic_DNA"/>
</dbReference>
<dbReference type="PANTHER" id="PTHR30337">
    <property type="entry name" value="COMPONENT OF ATP-DEPENDENT DSDNA EXONUCLEASE"/>
    <property type="match status" value="1"/>
</dbReference>
<proteinExistence type="predicted"/>
<evidence type="ECO:0000256" key="1">
    <source>
        <dbReference type="ARBA" id="ARBA00022801"/>
    </source>
</evidence>
<dbReference type="InterPro" id="IPR041796">
    <property type="entry name" value="Mre11_N"/>
</dbReference>
<dbReference type="PANTHER" id="PTHR30337:SF7">
    <property type="entry name" value="PHOSPHOESTERASE"/>
    <property type="match status" value="1"/>
</dbReference>
<dbReference type="InterPro" id="IPR050535">
    <property type="entry name" value="DNA_Repair-Maintenance_Comp"/>
</dbReference>
<dbReference type="InterPro" id="IPR004843">
    <property type="entry name" value="Calcineurin-like_PHP"/>
</dbReference>
<dbReference type="Proteomes" id="UP000277864">
    <property type="component" value="Unassembled WGS sequence"/>
</dbReference>
<dbReference type="Gene3D" id="3.60.21.10">
    <property type="match status" value="1"/>
</dbReference>
<dbReference type="OrthoDB" id="9773856at2"/>
<evidence type="ECO:0000313" key="3">
    <source>
        <dbReference type="EMBL" id="RST90347.1"/>
    </source>
</evidence>
<protein>
    <recommendedName>
        <fullName evidence="2">Calcineurin-like phosphoesterase domain-containing protein</fullName>
    </recommendedName>
</protein>